<keyword evidence="3 5" id="KW-0500">Molybdenum</keyword>
<keyword evidence="5" id="KW-0501">Molybdenum cofactor biosynthesis</keyword>
<dbReference type="Pfam" id="PF03453">
    <property type="entry name" value="MoeA_N"/>
    <property type="match status" value="1"/>
</dbReference>
<dbReference type="EMBL" id="JBHSBL010000019">
    <property type="protein sequence ID" value="MFC4068353.1"/>
    <property type="molecule type" value="Genomic_DNA"/>
</dbReference>
<keyword evidence="5" id="KW-0808">Transferase</keyword>
<dbReference type="Proteomes" id="UP001595867">
    <property type="component" value="Unassembled WGS sequence"/>
</dbReference>
<evidence type="ECO:0000256" key="2">
    <source>
        <dbReference type="ARBA" id="ARBA00010763"/>
    </source>
</evidence>
<gene>
    <name evidence="8" type="ORF">ACFO0C_25785</name>
</gene>
<dbReference type="Gene3D" id="2.170.190.11">
    <property type="entry name" value="Molybdopterin biosynthesis moea protein, domain 3"/>
    <property type="match status" value="1"/>
</dbReference>
<keyword evidence="5" id="KW-0460">Magnesium</keyword>
<evidence type="ECO:0000313" key="9">
    <source>
        <dbReference type="Proteomes" id="UP001595867"/>
    </source>
</evidence>
<evidence type="ECO:0000256" key="4">
    <source>
        <dbReference type="ARBA" id="ARBA00047317"/>
    </source>
</evidence>
<comment type="function">
    <text evidence="1 5">Catalyzes the insertion of molybdate into adenylated molybdopterin with the concomitant release of AMP.</text>
</comment>
<accession>A0ABV8J145</accession>
<dbReference type="EC" id="2.10.1.1" evidence="5"/>
<evidence type="ECO:0000259" key="7">
    <source>
        <dbReference type="SMART" id="SM00852"/>
    </source>
</evidence>
<comment type="similarity">
    <text evidence="2 5">Belongs to the MoeA family.</text>
</comment>
<protein>
    <recommendedName>
        <fullName evidence="5">Molybdopterin molybdenumtransferase</fullName>
        <ecNumber evidence="5">2.10.1.1</ecNumber>
    </recommendedName>
</protein>
<name>A0ABV8J145_9ACTN</name>
<proteinExistence type="inferred from homology"/>
<feature type="region of interest" description="Disordered" evidence="6">
    <location>
        <begin position="1"/>
        <end position="24"/>
    </location>
</feature>
<evidence type="ECO:0000256" key="6">
    <source>
        <dbReference type="SAM" id="MobiDB-lite"/>
    </source>
</evidence>
<dbReference type="CDD" id="cd00887">
    <property type="entry name" value="MoeA"/>
    <property type="match status" value="1"/>
</dbReference>
<dbReference type="InterPro" id="IPR005110">
    <property type="entry name" value="MoeA_linker/N"/>
</dbReference>
<comment type="pathway">
    <text evidence="5">Cofactor biosynthesis; molybdopterin biosynthesis.</text>
</comment>
<evidence type="ECO:0000256" key="3">
    <source>
        <dbReference type="ARBA" id="ARBA00022505"/>
    </source>
</evidence>
<keyword evidence="5" id="KW-0479">Metal-binding</keyword>
<dbReference type="SUPFAM" id="SSF53218">
    <property type="entry name" value="Molybdenum cofactor biosynthesis proteins"/>
    <property type="match status" value="1"/>
</dbReference>
<dbReference type="Pfam" id="PF00994">
    <property type="entry name" value="MoCF_biosynth"/>
    <property type="match status" value="1"/>
</dbReference>
<dbReference type="RefSeq" id="WP_378069253.1">
    <property type="nucleotide sequence ID" value="NZ_JBHSBL010000019.1"/>
</dbReference>
<dbReference type="Gene3D" id="3.40.980.10">
    <property type="entry name" value="MoaB/Mog-like domain"/>
    <property type="match status" value="1"/>
</dbReference>
<sequence length="402" mass="39862">MGEVLVARRHPGGHGGDTPGGCTHPVQMSWPDAYATARDAAKPLPAELTPVVAATGRVLAAAVRCERPVPAFDNAAMDGYAVAGDGPWAVCGRVLAGSPAGAAVLRAGTAVEIATGALLPAGTEAVIPYEDCWVEDGLVIGAVGTRRHIRRAGDALSPGTLIAPAGRIVTATVAAAALQAGAEHVLAYRPPTVTMLVTGDEVITDGTPGPGQVRDTFTGLVAAVTARAGGGFTLSRRLPDEPDLLAAALGTAGTDVIVVSGSSSAGAADHLHRLLGAATATWLVRGVGCRPGHPQALAVLPDGRFVVSLPGNPYAGLVAALTLLEPLVAGLAGRPPTGLPTATVTGRATLMPGGVRIVPVGPDGDLTAAGPVGLHAAAAAGTLAVLPDDWADGKPVVTLTVP</sequence>
<dbReference type="InterPro" id="IPR036425">
    <property type="entry name" value="MoaB/Mog-like_dom_sf"/>
</dbReference>
<dbReference type="SUPFAM" id="SSF63882">
    <property type="entry name" value="MoeA N-terminal region -like"/>
    <property type="match status" value="1"/>
</dbReference>
<evidence type="ECO:0000256" key="1">
    <source>
        <dbReference type="ARBA" id="ARBA00002901"/>
    </source>
</evidence>
<dbReference type="PANTHER" id="PTHR10192">
    <property type="entry name" value="MOLYBDOPTERIN BIOSYNTHESIS PROTEIN"/>
    <property type="match status" value="1"/>
</dbReference>
<dbReference type="SMART" id="SM00852">
    <property type="entry name" value="MoCF_biosynth"/>
    <property type="match status" value="1"/>
</dbReference>
<dbReference type="InterPro" id="IPR038987">
    <property type="entry name" value="MoeA-like"/>
</dbReference>
<organism evidence="8 9">
    <name type="scientific">Actinoplanes subglobosus</name>
    <dbReference type="NCBI Taxonomy" id="1547892"/>
    <lineage>
        <taxon>Bacteria</taxon>
        <taxon>Bacillati</taxon>
        <taxon>Actinomycetota</taxon>
        <taxon>Actinomycetes</taxon>
        <taxon>Micromonosporales</taxon>
        <taxon>Micromonosporaceae</taxon>
        <taxon>Actinoplanes</taxon>
    </lineage>
</organism>
<feature type="domain" description="MoaB/Mog" evidence="7">
    <location>
        <begin position="194"/>
        <end position="330"/>
    </location>
</feature>
<dbReference type="Gene3D" id="3.90.105.10">
    <property type="entry name" value="Molybdopterin biosynthesis moea protein, domain 2"/>
    <property type="match status" value="1"/>
</dbReference>
<reference evidence="9" key="1">
    <citation type="journal article" date="2019" name="Int. J. Syst. Evol. Microbiol.">
        <title>The Global Catalogue of Microorganisms (GCM) 10K type strain sequencing project: providing services to taxonomists for standard genome sequencing and annotation.</title>
        <authorList>
            <consortium name="The Broad Institute Genomics Platform"/>
            <consortium name="The Broad Institute Genome Sequencing Center for Infectious Disease"/>
            <person name="Wu L."/>
            <person name="Ma J."/>
        </authorList>
    </citation>
    <scope>NUCLEOTIDE SEQUENCE [LARGE SCALE GENOMIC DNA]</scope>
    <source>
        <strain evidence="9">TBRC 5832</strain>
    </source>
</reference>
<comment type="caution">
    <text evidence="8">The sequence shown here is derived from an EMBL/GenBank/DDBJ whole genome shotgun (WGS) entry which is preliminary data.</text>
</comment>
<evidence type="ECO:0000256" key="5">
    <source>
        <dbReference type="RuleBase" id="RU365090"/>
    </source>
</evidence>
<dbReference type="InterPro" id="IPR001453">
    <property type="entry name" value="MoaB/Mog_dom"/>
</dbReference>
<dbReference type="PANTHER" id="PTHR10192:SF5">
    <property type="entry name" value="GEPHYRIN"/>
    <property type="match status" value="1"/>
</dbReference>
<comment type="cofactor">
    <cofactor evidence="5">
        <name>Mg(2+)</name>
        <dbReference type="ChEBI" id="CHEBI:18420"/>
    </cofactor>
</comment>
<dbReference type="InterPro" id="IPR036135">
    <property type="entry name" value="MoeA_linker/N_sf"/>
</dbReference>
<evidence type="ECO:0000313" key="8">
    <source>
        <dbReference type="EMBL" id="MFC4068353.1"/>
    </source>
</evidence>
<keyword evidence="9" id="KW-1185">Reference proteome</keyword>
<comment type="catalytic activity">
    <reaction evidence="4">
        <text>adenylyl-molybdopterin + molybdate = Mo-molybdopterin + AMP + H(+)</text>
        <dbReference type="Rhea" id="RHEA:35047"/>
        <dbReference type="ChEBI" id="CHEBI:15378"/>
        <dbReference type="ChEBI" id="CHEBI:36264"/>
        <dbReference type="ChEBI" id="CHEBI:62727"/>
        <dbReference type="ChEBI" id="CHEBI:71302"/>
        <dbReference type="ChEBI" id="CHEBI:456215"/>
        <dbReference type="EC" id="2.10.1.1"/>
    </reaction>
</comment>